<dbReference type="EMBL" id="BMLW01000023">
    <property type="protein sequence ID" value="GGP16951.1"/>
    <property type="molecule type" value="Genomic_DNA"/>
</dbReference>
<dbReference type="Pfam" id="PF00440">
    <property type="entry name" value="TetR_N"/>
    <property type="match status" value="1"/>
</dbReference>
<evidence type="ECO:0000313" key="4">
    <source>
        <dbReference type="EMBL" id="GGP16951.1"/>
    </source>
</evidence>
<protein>
    <submittedName>
        <fullName evidence="4">TetR family transcriptional regulator</fullName>
    </submittedName>
</protein>
<dbReference type="Gene3D" id="1.10.357.10">
    <property type="entry name" value="Tetracycline Repressor, domain 2"/>
    <property type="match status" value="1"/>
</dbReference>
<evidence type="ECO:0000259" key="3">
    <source>
        <dbReference type="PROSITE" id="PS50977"/>
    </source>
</evidence>
<feature type="DNA-binding region" description="H-T-H motif" evidence="2">
    <location>
        <begin position="26"/>
        <end position="45"/>
    </location>
</feature>
<dbReference type="InterPro" id="IPR009057">
    <property type="entry name" value="Homeodomain-like_sf"/>
</dbReference>
<keyword evidence="5" id="KW-1185">Reference proteome</keyword>
<dbReference type="PROSITE" id="PS50977">
    <property type="entry name" value="HTH_TETR_2"/>
    <property type="match status" value="1"/>
</dbReference>
<dbReference type="PANTHER" id="PTHR30055:SF226">
    <property type="entry name" value="HTH-TYPE TRANSCRIPTIONAL REGULATOR PKSA"/>
    <property type="match status" value="1"/>
</dbReference>
<sequence length="191" mass="22295">MHTSTEDKIIEAAIELVYEKGYKGATTRAIAQKANVNEVTIFRHFGNKKGIVEAAIQKYAFVDLLEDTFAEKVVWDIEKDLKMLVKEYQTLLDQKKTLILLALRESNEFAELNDMLKKVPQSYIEIITHYFEQMIEREKIKKLDPYTLATNFAFINFGYFLSKTRIMSETEELSIEEFIDKNIAFFIQALQ</sequence>
<dbReference type="PANTHER" id="PTHR30055">
    <property type="entry name" value="HTH-TYPE TRANSCRIPTIONAL REGULATOR RUTR"/>
    <property type="match status" value="1"/>
</dbReference>
<dbReference type="InterPro" id="IPR050109">
    <property type="entry name" value="HTH-type_TetR-like_transc_reg"/>
</dbReference>
<proteinExistence type="predicted"/>
<dbReference type="InterPro" id="IPR001647">
    <property type="entry name" value="HTH_TetR"/>
</dbReference>
<gene>
    <name evidence="4" type="ORF">GCM10011346_50960</name>
</gene>
<name>A0ABQ2P3B4_9BACI</name>
<comment type="caution">
    <text evidence="4">The sequence shown here is derived from an EMBL/GenBank/DDBJ whole genome shotgun (WGS) entry which is preliminary data.</text>
</comment>
<organism evidence="4 5">
    <name type="scientific">Oceanobacillus neutriphilus</name>
    <dbReference type="NCBI Taxonomy" id="531815"/>
    <lineage>
        <taxon>Bacteria</taxon>
        <taxon>Bacillati</taxon>
        <taxon>Bacillota</taxon>
        <taxon>Bacilli</taxon>
        <taxon>Bacillales</taxon>
        <taxon>Bacillaceae</taxon>
        <taxon>Oceanobacillus</taxon>
    </lineage>
</organism>
<dbReference type="SUPFAM" id="SSF46689">
    <property type="entry name" value="Homeodomain-like"/>
    <property type="match status" value="1"/>
</dbReference>
<evidence type="ECO:0000313" key="5">
    <source>
        <dbReference type="Proteomes" id="UP000641206"/>
    </source>
</evidence>
<dbReference type="RefSeq" id="WP_188738471.1">
    <property type="nucleotide sequence ID" value="NZ_BMLW01000023.1"/>
</dbReference>
<reference evidence="5" key="1">
    <citation type="journal article" date="2019" name="Int. J. Syst. Evol. Microbiol.">
        <title>The Global Catalogue of Microorganisms (GCM) 10K type strain sequencing project: providing services to taxonomists for standard genome sequencing and annotation.</title>
        <authorList>
            <consortium name="The Broad Institute Genomics Platform"/>
            <consortium name="The Broad Institute Genome Sequencing Center for Infectious Disease"/>
            <person name="Wu L."/>
            <person name="Ma J."/>
        </authorList>
    </citation>
    <scope>NUCLEOTIDE SEQUENCE [LARGE SCALE GENOMIC DNA]</scope>
    <source>
        <strain evidence="5">CGMCC 1.7693</strain>
    </source>
</reference>
<accession>A0ABQ2P3B4</accession>
<feature type="domain" description="HTH tetR-type" evidence="3">
    <location>
        <begin position="3"/>
        <end position="63"/>
    </location>
</feature>
<dbReference type="Proteomes" id="UP000641206">
    <property type="component" value="Unassembled WGS sequence"/>
</dbReference>
<evidence type="ECO:0000256" key="2">
    <source>
        <dbReference type="PROSITE-ProRule" id="PRU00335"/>
    </source>
</evidence>
<keyword evidence="1 2" id="KW-0238">DNA-binding</keyword>
<dbReference type="PRINTS" id="PR00455">
    <property type="entry name" value="HTHTETR"/>
</dbReference>
<evidence type="ECO:0000256" key="1">
    <source>
        <dbReference type="ARBA" id="ARBA00023125"/>
    </source>
</evidence>